<name>A0A1H5YRZ5_9ACTN</name>
<evidence type="ECO:0000313" key="1">
    <source>
        <dbReference type="EMBL" id="SEG26921.1"/>
    </source>
</evidence>
<dbReference type="InterPro" id="IPR011990">
    <property type="entry name" value="TPR-like_helical_dom_sf"/>
</dbReference>
<dbReference type="EMBL" id="FNVO01000004">
    <property type="protein sequence ID" value="SEG26921.1"/>
    <property type="molecule type" value="Genomic_DNA"/>
</dbReference>
<organism evidence="1 2">
    <name type="scientific">Thermomonospora echinospora</name>
    <dbReference type="NCBI Taxonomy" id="1992"/>
    <lineage>
        <taxon>Bacteria</taxon>
        <taxon>Bacillati</taxon>
        <taxon>Actinomycetota</taxon>
        <taxon>Actinomycetes</taxon>
        <taxon>Streptosporangiales</taxon>
        <taxon>Thermomonosporaceae</taxon>
        <taxon>Thermomonospora</taxon>
    </lineage>
</organism>
<accession>A0A1H5YRZ5</accession>
<gene>
    <name evidence="1" type="ORF">SAMN04489712_104155</name>
</gene>
<evidence type="ECO:0000313" key="2">
    <source>
        <dbReference type="Proteomes" id="UP000236723"/>
    </source>
</evidence>
<dbReference type="AlphaFoldDB" id="A0A1H5YRZ5"/>
<dbReference type="Gene3D" id="1.25.40.10">
    <property type="entry name" value="Tetratricopeptide repeat domain"/>
    <property type="match status" value="1"/>
</dbReference>
<dbReference type="SUPFAM" id="SSF48452">
    <property type="entry name" value="TPR-like"/>
    <property type="match status" value="1"/>
</dbReference>
<dbReference type="OrthoDB" id="3213425at2"/>
<evidence type="ECO:0008006" key="3">
    <source>
        <dbReference type="Google" id="ProtNLM"/>
    </source>
</evidence>
<sequence>MADSTFQPRTPLAQLMALVGWNGDRLARGLNAFAQAQGRPERLHPKTPYKWVRGETPRSPWRALTAALLSDALQRPVTTAELGWPEDDLQCVSAITGLQVPWTTSGTLRGLRTVTDAGPMDRRLFLMLLGAAATSPAHEWLIARQVGDTGRASGAPVPLEVADRLDQIAGHLRRMDDQLGGGQLLTLVHQHLRYVTGLLDERRYSDTVGRRLHATAAELLRLAGFICFDSGLHARAQRYWVTALHAAHTAGDRALGANILGFWSCQAKDIGQIREAITLAETARTGYPGASPKVSAILELRKAEAYANDHAATDTRRAIDTAFDTLTGAPASTGHPDWAYWMDEAHAHAQAGYCYLRLGDHSRARAHLRSGLRLQGAGYSREGALRRVLLATSYVQQEHPNLDAGLAQAHQALDTLTGEVDSARCLGHLSHLVDHLTPHRRSPEVREFIDRARPLMSPAR</sequence>
<keyword evidence="2" id="KW-1185">Reference proteome</keyword>
<reference evidence="2" key="1">
    <citation type="submission" date="2016-10" db="EMBL/GenBank/DDBJ databases">
        <authorList>
            <person name="Varghese N."/>
            <person name="Submissions S."/>
        </authorList>
    </citation>
    <scope>NUCLEOTIDE SEQUENCE [LARGE SCALE GENOMIC DNA]</scope>
    <source>
        <strain evidence="2">DSM 43163</strain>
    </source>
</reference>
<dbReference type="Proteomes" id="UP000236723">
    <property type="component" value="Unassembled WGS sequence"/>
</dbReference>
<protein>
    <recommendedName>
        <fullName evidence="3">Transcriptional regulator</fullName>
    </recommendedName>
</protein>
<proteinExistence type="predicted"/>